<organism evidence="2">
    <name type="scientific">marine sediment metagenome</name>
    <dbReference type="NCBI Taxonomy" id="412755"/>
    <lineage>
        <taxon>unclassified sequences</taxon>
        <taxon>metagenomes</taxon>
        <taxon>ecological metagenomes</taxon>
    </lineage>
</organism>
<keyword evidence="1" id="KW-0472">Membrane</keyword>
<name>A0A0F9AQP7_9ZZZZ</name>
<evidence type="ECO:0000313" key="2">
    <source>
        <dbReference type="EMBL" id="KKL11899.1"/>
    </source>
</evidence>
<feature type="transmembrane region" description="Helical" evidence="1">
    <location>
        <begin position="20"/>
        <end position="43"/>
    </location>
</feature>
<evidence type="ECO:0000256" key="1">
    <source>
        <dbReference type="SAM" id="Phobius"/>
    </source>
</evidence>
<gene>
    <name evidence="2" type="ORF">LCGC14_2541150</name>
</gene>
<proteinExistence type="predicted"/>
<keyword evidence="1" id="KW-0812">Transmembrane</keyword>
<reference evidence="2" key="1">
    <citation type="journal article" date="2015" name="Nature">
        <title>Complex archaea that bridge the gap between prokaryotes and eukaryotes.</title>
        <authorList>
            <person name="Spang A."/>
            <person name="Saw J.H."/>
            <person name="Jorgensen S.L."/>
            <person name="Zaremba-Niedzwiedzka K."/>
            <person name="Martijn J."/>
            <person name="Lind A.E."/>
            <person name="van Eijk R."/>
            <person name="Schleper C."/>
            <person name="Guy L."/>
            <person name="Ettema T.J."/>
        </authorList>
    </citation>
    <scope>NUCLEOTIDE SEQUENCE</scope>
</reference>
<protein>
    <submittedName>
        <fullName evidence="2">Uncharacterized protein</fullName>
    </submittedName>
</protein>
<dbReference type="EMBL" id="LAZR01041474">
    <property type="protein sequence ID" value="KKL11899.1"/>
    <property type="molecule type" value="Genomic_DNA"/>
</dbReference>
<keyword evidence="1" id="KW-1133">Transmembrane helix</keyword>
<sequence length="116" mass="13357">MPNGQLASKIVDLMIKRPVWALIFMLMTFIISGSGVSYGVSFLGQGSKIEVILAKLKQEDMTLKSEIKAEREARIEEIMRLKDDEKLLSKDSIKLMIRTELDKFEERLISRLKRIN</sequence>
<comment type="caution">
    <text evidence="2">The sequence shown here is derived from an EMBL/GenBank/DDBJ whole genome shotgun (WGS) entry which is preliminary data.</text>
</comment>
<dbReference type="AlphaFoldDB" id="A0A0F9AQP7"/>
<accession>A0A0F9AQP7</accession>